<reference evidence="7 8" key="1">
    <citation type="submission" date="2024-03" db="EMBL/GenBank/DDBJ databases">
        <authorList>
            <person name="Martinez-Hernandez J."/>
        </authorList>
    </citation>
    <scope>NUCLEOTIDE SEQUENCE [LARGE SCALE GENOMIC DNA]</scope>
</reference>
<dbReference type="GO" id="GO:0005576">
    <property type="term" value="C:extracellular region"/>
    <property type="evidence" value="ECO:0007669"/>
    <property type="project" value="TreeGrafter"/>
</dbReference>
<dbReference type="InterPro" id="IPR051708">
    <property type="entry name" value="Plant_Aspart_Prot_A1"/>
</dbReference>
<dbReference type="InterPro" id="IPR032799">
    <property type="entry name" value="TAXi_C"/>
</dbReference>
<dbReference type="Proteomes" id="UP001497480">
    <property type="component" value="Unassembled WGS sequence"/>
</dbReference>
<dbReference type="AlphaFoldDB" id="A0AAV1X7X9"/>
<name>A0AAV1X7X9_LUPLU</name>
<evidence type="ECO:0000256" key="5">
    <source>
        <dbReference type="ARBA" id="ARBA00023180"/>
    </source>
</evidence>
<keyword evidence="8" id="KW-1185">Reference proteome</keyword>
<dbReference type="InterPro" id="IPR021109">
    <property type="entry name" value="Peptidase_aspartic_dom_sf"/>
</dbReference>
<evidence type="ECO:0000256" key="1">
    <source>
        <dbReference type="ARBA" id="ARBA00007447"/>
    </source>
</evidence>
<accession>A0AAV1X7X9</accession>
<evidence type="ECO:0000259" key="6">
    <source>
        <dbReference type="PROSITE" id="PS51767"/>
    </source>
</evidence>
<evidence type="ECO:0000256" key="4">
    <source>
        <dbReference type="ARBA" id="ARBA00022801"/>
    </source>
</evidence>
<keyword evidence="3" id="KW-0064">Aspartyl protease</keyword>
<sequence length="450" mass="50584">MDNRRQQRLASIVKSLISCYSHDLTLELIPPHSRKSPLFIPNLTFEERMQMQVQQSQNRVQHLSHMISSTLHLNFPESSLLGNTISIPVIRRTPTSNMLVEVGIGTFSDGSYKSYLLVMDTGGKIIWTQCEGCRQKPSGHCYSQKEDYFSNSKSKSYIPFNPSSPYTEIYGDGSNSSGFYAKETFTFPSTHLSSPYSKFPNIVFGCGINNHFASENFERAGVFSMSMDNMSFISQIGTQSKGIFSYCFVRSDLQNPPPMYLRFGSNITSPQSSTTIKLLTSSTLYAVNMVDLGVNGEQLRIDKRLLYPDNITTKGLIVDSGSSISYLSKGAYDVVVRKLEQHFSKHKGEFIKLDVGDRLCYSRIKGIKEYDNIPSVTYYFEGGSKLDVIPEGTFIRVAKSGELETFCLMILPTTFKLNILGAFQQVNVKFIFNIKDKTLQFGQEDCAKNG</sequence>
<keyword evidence="5" id="KW-0325">Glycoprotein</keyword>
<protein>
    <recommendedName>
        <fullName evidence="6">Peptidase A1 domain-containing protein</fullName>
    </recommendedName>
</protein>
<dbReference type="CDD" id="cd05476">
    <property type="entry name" value="pepsin_A_like_plant"/>
    <property type="match status" value="1"/>
</dbReference>
<dbReference type="EMBL" id="CAXHTB010000012">
    <property type="protein sequence ID" value="CAL0317339.1"/>
    <property type="molecule type" value="Genomic_DNA"/>
</dbReference>
<evidence type="ECO:0000256" key="3">
    <source>
        <dbReference type="ARBA" id="ARBA00022750"/>
    </source>
</evidence>
<organism evidence="7 8">
    <name type="scientific">Lupinus luteus</name>
    <name type="common">European yellow lupine</name>
    <dbReference type="NCBI Taxonomy" id="3873"/>
    <lineage>
        <taxon>Eukaryota</taxon>
        <taxon>Viridiplantae</taxon>
        <taxon>Streptophyta</taxon>
        <taxon>Embryophyta</taxon>
        <taxon>Tracheophyta</taxon>
        <taxon>Spermatophyta</taxon>
        <taxon>Magnoliopsida</taxon>
        <taxon>eudicotyledons</taxon>
        <taxon>Gunneridae</taxon>
        <taxon>Pentapetalae</taxon>
        <taxon>rosids</taxon>
        <taxon>fabids</taxon>
        <taxon>Fabales</taxon>
        <taxon>Fabaceae</taxon>
        <taxon>Papilionoideae</taxon>
        <taxon>50 kb inversion clade</taxon>
        <taxon>genistoids sensu lato</taxon>
        <taxon>core genistoids</taxon>
        <taxon>Genisteae</taxon>
        <taxon>Lupinus</taxon>
    </lineage>
</organism>
<feature type="domain" description="Peptidase A1" evidence="6">
    <location>
        <begin position="98"/>
        <end position="442"/>
    </location>
</feature>
<dbReference type="GO" id="GO:0004190">
    <property type="term" value="F:aspartic-type endopeptidase activity"/>
    <property type="evidence" value="ECO:0007669"/>
    <property type="project" value="UniProtKB-KW"/>
</dbReference>
<gene>
    <name evidence="7" type="ORF">LLUT_LOCUS18399</name>
</gene>
<dbReference type="InterPro" id="IPR032861">
    <property type="entry name" value="TAXi_N"/>
</dbReference>
<evidence type="ECO:0000313" key="7">
    <source>
        <dbReference type="EMBL" id="CAL0317339.1"/>
    </source>
</evidence>
<dbReference type="PANTHER" id="PTHR47967:SF123">
    <property type="entry name" value="ASPARTIC PROTEINASE NEPENTHESIN-1-LIKE"/>
    <property type="match status" value="1"/>
</dbReference>
<dbReference type="Gene3D" id="2.40.70.10">
    <property type="entry name" value="Acid Proteases"/>
    <property type="match status" value="2"/>
</dbReference>
<dbReference type="Pfam" id="PF14543">
    <property type="entry name" value="TAXi_N"/>
    <property type="match status" value="1"/>
</dbReference>
<dbReference type="PANTHER" id="PTHR47967">
    <property type="entry name" value="OS07G0603500 PROTEIN-RELATED"/>
    <property type="match status" value="1"/>
</dbReference>
<proteinExistence type="inferred from homology"/>
<dbReference type="SUPFAM" id="SSF50630">
    <property type="entry name" value="Acid proteases"/>
    <property type="match status" value="1"/>
</dbReference>
<comment type="similarity">
    <text evidence="1">Belongs to the peptidase A1 family.</text>
</comment>
<dbReference type="GO" id="GO:0006508">
    <property type="term" value="P:proteolysis"/>
    <property type="evidence" value="ECO:0007669"/>
    <property type="project" value="UniProtKB-KW"/>
</dbReference>
<keyword evidence="2" id="KW-0645">Protease</keyword>
<dbReference type="InterPro" id="IPR033121">
    <property type="entry name" value="PEPTIDASE_A1"/>
</dbReference>
<comment type="caution">
    <text evidence="7">The sequence shown here is derived from an EMBL/GenBank/DDBJ whole genome shotgun (WGS) entry which is preliminary data.</text>
</comment>
<dbReference type="InterPro" id="IPR034161">
    <property type="entry name" value="Pepsin-like_plant"/>
</dbReference>
<evidence type="ECO:0000256" key="2">
    <source>
        <dbReference type="ARBA" id="ARBA00022670"/>
    </source>
</evidence>
<dbReference type="Pfam" id="PF14541">
    <property type="entry name" value="TAXi_C"/>
    <property type="match status" value="1"/>
</dbReference>
<dbReference type="PROSITE" id="PS51767">
    <property type="entry name" value="PEPTIDASE_A1"/>
    <property type="match status" value="1"/>
</dbReference>
<keyword evidence="4" id="KW-0378">Hydrolase</keyword>
<evidence type="ECO:0000313" key="8">
    <source>
        <dbReference type="Proteomes" id="UP001497480"/>
    </source>
</evidence>